<feature type="domain" description="EF-hand" evidence="6">
    <location>
        <begin position="90"/>
        <end position="125"/>
    </location>
</feature>
<evidence type="ECO:0000256" key="1">
    <source>
        <dbReference type="ARBA" id="ARBA00022737"/>
    </source>
</evidence>
<dbReference type="InterPro" id="IPR045198">
    <property type="entry name" value="CNBL1-10"/>
</dbReference>
<keyword evidence="4" id="KW-0479">Metal-binding</keyword>
<comment type="subunit">
    <text evidence="4">Homodimer. Interacts with CIPK.</text>
</comment>
<evidence type="ECO:0000256" key="4">
    <source>
        <dbReference type="RuleBase" id="RU369080"/>
    </source>
</evidence>
<dbReference type="EMBL" id="JAFEMO010000009">
    <property type="protein sequence ID" value="KAH7565479.1"/>
    <property type="molecule type" value="Genomic_DNA"/>
</dbReference>
<dbReference type="InterPro" id="IPR011992">
    <property type="entry name" value="EF-hand-dom_pair"/>
</dbReference>
<evidence type="ECO:0000313" key="7">
    <source>
        <dbReference type="EMBL" id="KAH7565479.1"/>
    </source>
</evidence>
<name>A0ABQ8HM99_9ROSI</name>
<keyword evidence="4 5" id="KW-0472">Membrane</keyword>
<organism evidence="7 8">
    <name type="scientific">Xanthoceras sorbifolium</name>
    <dbReference type="NCBI Taxonomy" id="99658"/>
    <lineage>
        <taxon>Eukaryota</taxon>
        <taxon>Viridiplantae</taxon>
        <taxon>Streptophyta</taxon>
        <taxon>Embryophyta</taxon>
        <taxon>Tracheophyta</taxon>
        <taxon>Spermatophyta</taxon>
        <taxon>Magnoliopsida</taxon>
        <taxon>eudicotyledons</taxon>
        <taxon>Gunneridae</taxon>
        <taxon>Pentapetalae</taxon>
        <taxon>rosids</taxon>
        <taxon>malvids</taxon>
        <taxon>Sapindales</taxon>
        <taxon>Sapindaceae</taxon>
        <taxon>Xanthoceroideae</taxon>
        <taxon>Xanthoceras</taxon>
    </lineage>
</organism>
<feature type="domain" description="EF-hand" evidence="6">
    <location>
        <begin position="127"/>
        <end position="162"/>
    </location>
</feature>
<evidence type="ECO:0000259" key="6">
    <source>
        <dbReference type="PROSITE" id="PS50222"/>
    </source>
</evidence>
<keyword evidence="1 4" id="KW-0677">Repeat</keyword>
<keyword evidence="5" id="KW-1133">Transmembrane helix</keyword>
<evidence type="ECO:0000256" key="3">
    <source>
        <dbReference type="ARBA" id="ARBA00023774"/>
    </source>
</evidence>
<keyword evidence="2 4" id="KW-0106">Calcium</keyword>
<gene>
    <name evidence="7" type="ORF">JRO89_XS09G0215700</name>
</gene>
<dbReference type="InterPro" id="IPR018247">
    <property type="entry name" value="EF_Hand_1_Ca_BS"/>
</dbReference>
<dbReference type="PROSITE" id="PS50222">
    <property type="entry name" value="EF_HAND_2"/>
    <property type="match status" value="2"/>
</dbReference>
<evidence type="ECO:0000313" key="8">
    <source>
        <dbReference type="Proteomes" id="UP000827721"/>
    </source>
</evidence>
<protein>
    <recommendedName>
        <fullName evidence="4">Calcineurin B-like protein</fullName>
    </recommendedName>
</protein>
<dbReference type="Proteomes" id="UP000827721">
    <property type="component" value="Unassembled WGS sequence"/>
</dbReference>
<keyword evidence="8" id="KW-1185">Reference proteome</keyword>
<evidence type="ECO:0000256" key="2">
    <source>
        <dbReference type="ARBA" id="ARBA00022837"/>
    </source>
</evidence>
<dbReference type="PANTHER" id="PTHR23056">
    <property type="entry name" value="CALCINEURIN B"/>
    <property type="match status" value="1"/>
</dbReference>
<reference evidence="7 8" key="1">
    <citation type="submission" date="2021-02" db="EMBL/GenBank/DDBJ databases">
        <title>Plant Genome Project.</title>
        <authorList>
            <person name="Zhang R.-G."/>
        </authorList>
    </citation>
    <scope>NUCLEOTIDE SEQUENCE [LARGE SCALE GENOMIC DNA]</scope>
    <source>
        <tissue evidence="7">Leaves</tissue>
    </source>
</reference>
<dbReference type="CDD" id="cd00051">
    <property type="entry name" value="EFh"/>
    <property type="match status" value="1"/>
</dbReference>
<dbReference type="Gene3D" id="1.10.238.10">
    <property type="entry name" value="EF-hand"/>
    <property type="match status" value="1"/>
</dbReference>
<comment type="function">
    <text evidence="4">Acts as a calcium sensor. CBL proteins interact with CIPK serine-threonine protein kinases. Binding of a CBL protein to the regulatory NAF domain of a CIPK protein lead to the activation of the kinase in a calcium-dependent manner.</text>
</comment>
<dbReference type="PANTHER" id="PTHR23056:SF98">
    <property type="entry name" value="CALCINEURIN B-LIKE PROTEIN"/>
    <property type="match status" value="1"/>
</dbReference>
<feature type="transmembrane region" description="Helical" evidence="5">
    <location>
        <begin position="21"/>
        <end position="43"/>
    </location>
</feature>
<comment type="similarity">
    <text evidence="3 4">Belongs to the calcineurin regulatory subunit family.</text>
</comment>
<dbReference type="Pfam" id="PF00036">
    <property type="entry name" value="EF-hand_1"/>
    <property type="match status" value="1"/>
</dbReference>
<dbReference type="InterPro" id="IPR002048">
    <property type="entry name" value="EF_hand_dom"/>
</dbReference>
<dbReference type="SUPFAM" id="SSF47473">
    <property type="entry name" value="EF-hand"/>
    <property type="match status" value="1"/>
</dbReference>
<proteinExistence type="inferred from homology"/>
<comment type="subcellular location">
    <subcellularLocation>
        <location evidence="4">Membrane</location>
    </subcellularLocation>
</comment>
<comment type="caution">
    <text evidence="7">The sequence shown here is derived from an EMBL/GenBank/DDBJ whole genome shotgun (WGS) entry which is preliminary data.</text>
</comment>
<accession>A0ABQ8HM99</accession>
<dbReference type="SMART" id="SM00054">
    <property type="entry name" value="EFh"/>
    <property type="match status" value="2"/>
</dbReference>
<evidence type="ECO:0000256" key="5">
    <source>
        <dbReference type="SAM" id="Phobius"/>
    </source>
</evidence>
<dbReference type="PRINTS" id="PR00450">
    <property type="entry name" value="RECOVERIN"/>
</dbReference>
<keyword evidence="5" id="KW-0812">Transmembrane</keyword>
<dbReference type="PROSITE" id="PS00018">
    <property type="entry name" value="EF_HAND_1"/>
    <property type="match status" value="1"/>
</dbReference>
<sequence length="212" mass="24139">MDSAMNLSWRSSSSSTILSSNLCLCAVILPIIAIIEDAIFSLFGCFDLQREPKLHYTLSDLLRLANNSPFTVNEVEALHELFKKLSSSIIDDGLIHKVFDLFDENKNGVIEFEEFVHALSIFHPRTSMDEKIDFAFRLYDLRQTGYIEPEEVRQMVVAILSESSMKLSDEYLAAIIDQARIFSCQALILLPFEVLYVSSDLFLSLHIDICRC</sequence>